<dbReference type="InterPro" id="IPR032466">
    <property type="entry name" value="Metal_Hydrolase"/>
</dbReference>
<evidence type="ECO:0000256" key="1">
    <source>
        <dbReference type="ARBA" id="ARBA00009275"/>
    </source>
</evidence>
<dbReference type="PIRSF" id="PIRSF005902">
    <property type="entry name" value="DNase_TatD"/>
    <property type="match status" value="1"/>
</dbReference>
<evidence type="ECO:0000313" key="5">
    <source>
        <dbReference type="EMBL" id="BAU22953.1"/>
    </source>
</evidence>
<feature type="binding site" evidence="4">
    <location>
        <position position="92"/>
    </location>
    <ligand>
        <name>a divalent metal cation</name>
        <dbReference type="ChEBI" id="CHEBI:60240"/>
        <label>1</label>
    </ligand>
</feature>
<dbReference type="GO" id="GO:0046872">
    <property type="term" value="F:metal ion binding"/>
    <property type="evidence" value="ECO:0007669"/>
    <property type="project" value="UniProtKB-KW"/>
</dbReference>
<dbReference type="Gene3D" id="3.20.20.140">
    <property type="entry name" value="Metal-dependent hydrolases"/>
    <property type="match status" value="1"/>
</dbReference>
<evidence type="ECO:0000256" key="4">
    <source>
        <dbReference type="PIRSR" id="PIRSR005902-1"/>
    </source>
</evidence>
<dbReference type="InterPro" id="IPR015991">
    <property type="entry name" value="TatD/YcfH-like"/>
</dbReference>
<dbReference type="PANTHER" id="PTHR46124">
    <property type="entry name" value="D-AMINOACYL-TRNA DEACYLASE"/>
    <property type="match status" value="1"/>
</dbReference>
<organism evidence="5 6">
    <name type="scientific">Caldimicrobium thiodismutans</name>
    <dbReference type="NCBI Taxonomy" id="1653476"/>
    <lineage>
        <taxon>Bacteria</taxon>
        <taxon>Pseudomonadati</taxon>
        <taxon>Thermodesulfobacteriota</taxon>
        <taxon>Thermodesulfobacteria</taxon>
        <taxon>Thermodesulfobacteriales</taxon>
        <taxon>Thermodesulfobacteriaceae</taxon>
        <taxon>Caldimicrobium</taxon>
    </lineage>
</organism>
<dbReference type="PROSITE" id="PS01137">
    <property type="entry name" value="TATD_1"/>
    <property type="match status" value="1"/>
</dbReference>
<reference evidence="6" key="2">
    <citation type="journal article" date="2016" name="Int. J. Syst. Evol. Microbiol.">
        <title>Caldimicrobium thiodismutans sp. nov., a sulfur-disproportionating bacterium isolated from a hot spring.</title>
        <authorList>
            <person name="Kojima H."/>
            <person name="Umezawa K."/>
            <person name="Fukui M."/>
        </authorList>
    </citation>
    <scope>NUCLEOTIDE SEQUENCE [LARGE SCALE GENOMIC DNA]</scope>
    <source>
        <strain evidence="6">TF1</strain>
    </source>
</reference>
<dbReference type="KEGG" id="cthi:THC_0559"/>
<dbReference type="OrthoDB" id="9810005at2"/>
<gene>
    <name evidence="5" type="ORF">THC_0559</name>
</gene>
<feature type="binding site" evidence="4">
    <location>
        <position position="9"/>
    </location>
    <ligand>
        <name>a divalent metal cation</name>
        <dbReference type="ChEBI" id="CHEBI:60240"/>
        <label>1</label>
    </ligand>
</feature>
<feature type="binding site" evidence="4">
    <location>
        <position position="7"/>
    </location>
    <ligand>
        <name>a divalent metal cation</name>
        <dbReference type="ChEBI" id="CHEBI:60240"/>
        <label>1</label>
    </ligand>
</feature>
<sequence>MRFIDTHAHLNLSEFKKDLPEVIERAKKAGIIKCIVVGIDKKTGNQALELKKAFPEFIEIAIGFHPHEVKKLTELDYQWLEEHLPQAIALGEIGLDWVKEYSPKELQIKHFEKLLELARIYKKPVILHLRGDLSFWDFSLDLLKAYRDLALLFHCFTSEKEIALKILEFNSMLSLPGVITFDKARALQEAVKTIPIERIVLETDCPYLSPVPMRGKRNEPAFLIYTAQKLAELKETTIEKVAEITTQNAIKFFNLNQ</sequence>
<dbReference type="CDD" id="cd01310">
    <property type="entry name" value="TatD_DNAse"/>
    <property type="match status" value="1"/>
</dbReference>
<dbReference type="AlphaFoldDB" id="A0A0U5AYY6"/>
<dbReference type="PROSITE" id="PS01091">
    <property type="entry name" value="TATD_3"/>
    <property type="match status" value="1"/>
</dbReference>
<dbReference type="FunFam" id="3.20.20.140:FF:000005">
    <property type="entry name" value="TatD family hydrolase"/>
    <property type="match status" value="1"/>
</dbReference>
<dbReference type="GO" id="GO:0004536">
    <property type="term" value="F:DNA nuclease activity"/>
    <property type="evidence" value="ECO:0007669"/>
    <property type="project" value="InterPro"/>
</dbReference>
<dbReference type="NCBIfam" id="TIGR00010">
    <property type="entry name" value="YchF/TatD family DNA exonuclease"/>
    <property type="match status" value="1"/>
</dbReference>
<dbReference type="InterPro" id="IPR018228">
    <property type="entry name" value="DNase_TatD-rel_CS"/>
</dbReference>
<dbReference type="RefSeq" id="WP_068513007.1">
    <property type="nucleotide sequence ID" value="NZ_AP014945.1"/>
</dbReference>
<dbReference type="Pfam" id="PF01026">
    <property type="entry name" value="TatD_DNase"/>
    <property type="match status" value="1"/>
</dbReference>
<protein>
    <submittedName>
        <fullName evidence="5">Hydrolase TatD</fullName>
    </submittedName>
</protein>
<dbReference type="STRING" id="1653476.THC_0559"/>
<dbReference type="SUPFAM" id="SSF51556">
    <property type="entry name" value="Metallo-dependent hydrolases"/>
    <property type="match status" value="1"/>
</dbReference>
<accession>A0A0U5AYY6</accession>
<keyword evidence="6" id="KW-1185">Reference proteome</keyword>
<evidence type="ECO:0000256" key="2">
    <source>
        <dbReference type="ARBA" id="ARBA00022723"/>
    </source>
</evidence>
<dbReference type="InterPro" id="IPR001130">
    <property type="entry name" value="TatD-like"/>
</dbReference>
<feature type="binding site" evidence="4">
    <location>
        <position position="128"/>
    </location>
    <ligand>
        <name>a divalent metal cation</name>
        <dbReference type="ChEBI" id="CHEBI:60240"/>
        <label>2</label>
    </ligand>
</feature>
<reference evidence="5 6" key="1">
    <citation type="journal article" date="2016" name="Int. J. Syst. Evol. Microbiol.">
        <title>Caldimicrobium thiodismutans sp. nov., a sulfur-disproportionating bacterium isolated from a hot spring, and emended description of the genus Caldimicrobium.</title>
        <authorList>
            <person name="Kojima H."/>
            <person name="Umezawa K."/>
            <person name="Fukui M."/>
        </authorList>
    </citation>
    <scope>NUCLEOTIDE SEQUENCE [LARGE SCALE GENOMIC DNA]</scope>
    <source>
        <strain evidence="5 6">TF1</strain>
    </source>
</reference>
<comment type="similarity">
    <text evidence="1">Belongs to the metallo-dependent hydrolases superfamily. TatD-type hydrolase family.</text>
</comment>
<name>A0A0U5AYY6_9BACT</name>
<feature type="binding site" evidence="4">
    <location>
        <position position="204"/>
    </location>
    <ligand>
        <name>a divalent metal cation</name>
        <dbReference type="ChEBI" id="CHEBI:60240"/>
        <label>1</label>
    </ligand>
</feature>
<evidence type="ECO:0000313" key="6">
    <source>
        <dbReference type="Proteomes" id="UP000068196"/>
    </source>
</evidence>
<feature type="binding site" evidence="4">
    <location>
        <position position="154"/>
    </location>
    <ligand>
        <name>a divalent metal cation</name>
        <dbReference type="ChEBI" id="CHEBI:60240"/>
        <label>2</label>
    </ligand>
</feature>
<evidence type="ECO:0000256" key="3">
    <source>
        <dbReference type="ARBA" id="ARBA00022801"/>
    </source>
</evidence>
<dbReference type="PATRIC" id="fig|1653476.3.peg.578"/>
<proteinExistence type="inferred from homology"/>
<dbReference type="Proteomes" id="UP000068196">
    <property type="component" value="Chromosome"/>
</dbReference>
<keyword evidence="3 5" id="KW-0378">Hydrolase</keyword>
<keyword evidence="2 4" id="KW-0479">Metal-binding</keyword>
<dbReference type="GO" id="GO:0016788">
    <property type="term" value="F:hydrolase activity, acting on ester bonds"/>
    <property type="evidence" value="ECO:0007669"/>
    <property type="project" value="InterPro"/>
</dbReference>
<dbReference type="PANTHER" id="PTHR46124:SF2">
    <property type="entry name" value="D-AMINOACYL-TRNA DEACYLASE"/>
    <property type="match status" value="1"/>
</dbReference>
<dbReference type="EMBL" id="AP014945">
    <property type="protein sequence ID" value="BAU22953.1"/>
    <property type="molecule type" value="Genomic_DNA"/>
</dbReference>